<gene>
    <name evidence="1" type="ORF">PCON_13996</name>
</gene>
<organism evidence="1 2">
    <name type="scientific">Pyronema omphalodes (strain CBS 100304)</name>
    <name type="common">Pyronema confluens</name>
    <dbReference type="NCBI Taxonomy" id="1076935"/>
    <lineage>
        <taxon>Eukaryota</taxon>
        <taxon>Fungi</taxon>
        <taxon>Dikarya</taxon>
        <taxon>Ascomycota</taxon>
        <taxon>Pezizomycotina</taxon>
        <taxon>Pezizomycetes</taxon>
        <taxon>Pezizales</taxon>
        <taxon>Pyronemataceae</taxon>
        <taxon>Pyronema</taxon>
    </lineage>
</organism>
<sequence length="61" mass="6857">MTTKSCLISKDSVYARDIIGSIRKTPPSIEMMRRATMSVVELHNVVLQHVSCLEKHSMLLA</sequence>
<dbReference type="AlphaFoldDB" id="U4LVZ0"/>
<evidence type="ECO:0000313" key="2">
    <source>
        <dbReference type="Proteomes" id="UP000018144"/>
    </source>
</evidence>
<keyword evidence="2" id="KW-1185">Reference proteome</keyword>
<accession>U4LVZ0</accession>
<name>U4LVZ0_PYROM</name>
<proteinExistence type="predicted"/>
<protein>
    <submittedName>
        <fullName evidence="1">Uncharacterized protein</fullName>
    </submittedName>
</protein>
<evidence type="ECO:0000313" key="1">
    <source>
        <dbReference type="EMBL" id="CCX32971.1"/>
    </source>
</evidence>
<dbReference type="Proteomes" id="UP000018144">
    <property type="component" value="Unassembled WGS sequence"/>
</dbReference>
<reference evidence="1 2" key="1">
    <citation type="journal article" date="2013" name="PLoS Genet.">
        <title>The genome and development-dependent transcriptomes of Pyronema confluens: a window into fungal evolution.</title>
        <authorList>
            <person name="Traeger S."/>
            <person name="Altegoer F."/>
            <person name="Freitag M."/>
            <person name="Gabaldon T."/>
            <person name="Kempken F."/>
            <person name="Kumar A."/>
            <person name="Marcet-Houben M."/>
            <person name="Poggeler S."/>
            <person name="Stajich J.E."/>
            <person name="Nowrousian M."/>
        </authorList>
    </citation>
    <scope>NUCLEOTIDE SEQUENCE [LARGE SCALE GENOMIC DNA]</scope>
    <source>
        <strain evidence="2">CBS 100304</strain>
        <tissue evidence="1">Vegetative mycelium</tissue>
    </source>
</reference>
<dbReference type="EMBL" id="HF935976">
    <property type="protein sequence ID" value="CCX32971.1"/>
    <property type="molecule type" value="Genomic_DNA"/>
</dbReference>